<dbReference type="AlphaFoldDB" id="A0A2Z6P4F7"/>
<keyword evidence="1" id="KW-1133">Transmembrane helix</keyword>
<evidence type="ECO:0000256" key="1">
    <source>
        <dbReference type="SAM" id="Phobius"/>
    </source>
</evidence>
<keyword evidence="1" id="KW-0812">Transmembrane</keyword>
<evidence type="ECO:0000313" key="2">
    <source>
        <dbReference type="EMBL" id="GAU44010.1"/>
    </source>
</evidence>
<sequence>MKSISTFVTQQQLLRLVVESALLTMMLTSTTAYLALTIISVIDLYFFGCNDFVRWCGMVDEGDEVTEAVELKNSRWFER</sequence>
<dbReference type="EMBL" id="DF974009">
    <property type="protein sequence ID" value="GAU44010.1"/>
    <property type="molecule type" value="Genomic_DNA"/>
</dbReference>
<reference evidence="3" key="1">
    <citation type="journal article" date="2017" name="Front. Plant Sci.">
        <title>Climate Clever Clovers: New Paradigm to Reduce the Environmental Footprint of Ruminants by Breeding Low Methanogenic Forages Utilizing Haplotype Variation.</title>
        <authorList>
            <person name="Kaur P."/>
            <person name="Appels R."/>
            <person name="Bayer P.E."/>
            <person name="Keeble-Gagnere G."/>
            <person name="Wang J."/>
            <person name="Hirakawa H."/>
            <person name="Shirasawa K."/>
            <person name="Vercoe P."/>
            <person name="Stefanova K."/>
            <person name="Durmic Z."/>
            <person name="Nichols P."/>
            <person name="Revell C."/>
            <person name="Isobe S.N."/>
            <person name="Edwards D."/>
            <person name="Erskine W."/>
        </authorList>
    </citation>
    <scope>NUCLEOTIDE SEQUENCE [LARGE SCALE GENOMIC DNA]</scope>
    <source>
        <strain evidence="3">cv. Daliak</strain>
    </source>
</reference>
<protein>
    <submittedName>
        <fullName evidence="2">Uncharacterized protein</fullName>
    </submittedName>
</protein>
<proteinExistence type="predicted"/>
<keyword evidence="1" id="KW-0472">Membrane</keyword>
<organism evidence="2 3">
    <name type="scientific">Trifolium subterraneum</name>
    <name type="common">Subterranean clover</name>
    <dbReference type="NCBI Taxonomy" id="3900"/>
    <lineage>
        <taxon>Eukaryota</taxon>
        <taxon>Viridiplantae</taxon>
        <taxon>Streptophyta</taxon>
        <taxon>Embryophyta</taxon>
        <taxon>Tracheophyta</taxon>
        <taxon>Spermatophyta</taxon>
        <taxon>Magnoliopsida</taxon>
        <taxon>eudicotyledons</taxon>
        <taxon>Gunneridae</taxon>
        <taxon>Pentapetalae</taxon>
        <taxon>rosids</taxon>
        <taxon>fabids</taxon>
        <taxon>Fabales</taxon>
        <taxon>Fabaceae</taxon>
        <taxon>Papilionoideae</taxon>
        <taxon>50 kb inversion clade</taxon>
        <taxon>NPAAA clade</taxon>
        <taxon>Hologalegina</taxon>
        <taxon>IRL clade</taxon>
        <taxon>Trifolieae</taxon>
        <taxon>Trifolium</taxon>
    </lineage>
</organism>
<keyword evidence="3" id="KW-1185">Reference proteome</keyword>
<evidence type="ECO:0000313" key="3">
    <source>
        <dbReference type="Proteomes" id="UP000242715"/>
    </source>
</evidence>
<feature type="transmembrane region" description="Helical" evidence="1">
    <location>
        <begin position="21"/>
        <end position="47"/>
    </location>
</feature>
<gene>
    <name evidence="2" type="ORF">TSUD_349420</name>
</gene>
<name>A0A2Z6P4F7_TRISU</name>
<dbReference type="Proteomes" id="UP000242715">
    <property type="component" value="Unassembled WGS sequence"/>
</dbReference>
<accession>A0A2Z6P4F7</accession>